<feature type="binding site" evidence="7">
    <location>
        <position position="173"/>
    </location>
    <ligand>
        <name>3-phosphoshikimate</name>
        <dbReference type="ChEBI" id="CHEBI:145989"/>
    </ligand>
</feature>
<dbReference type="GO" id="GO:0003866">
    <property type="term" value="F:3-phosphoshikimate 1-carboxyvinyltransferase activity"/>
    <property type="evidence" value="ECO:0007669"/>
    <property type="project" value="UniProtKB-UniRule"/>
</dbReference>
<feature type="binding site" evidence="7">
    <location>
        <position position="343"/>
    </location>
    <ligand>
        <name>3-phosphoshikimate</name>
        <dbReference type="ChEBI" id="CHEBI:145989"/>
    </ligand>
</feature>
<feature type="binding site" evidence="7">
    <location>
        <position position="29"/>
    </location>
    <ligand>
        <name>3-phosphoshikimate</name>
        <dbReference type="ChEBI" id="CHEBI:145989"/>
    </ligand>
</feature>
<dbReference type="Proteomes" id="UP000235598">
    <property type="component" value="Unassembled WGS sequence"/>
</dbReference>
<dbReference type="GO" id="GO:0008652">
    <property type="term" value="P:amino acid biosynthetic process"/>
    <property type="evidence" value="ECO:0007669"/>
    <property type="project" value="UniProtKB-KW"/>
</dbReference>
<dbReference type="GO" id="GO:0009423">
    <property type="term" value="P:chorismate biosynthetic process"/>
    <property type="evidence" value="ECO:0007669"/>
    <property type="project" value="UniProtKB-UniRule"/>
</dbReference>
<feature type="binding site" evidence="7">
    <location>
        <position position="28"/>
    </location>
    <ligand>
        <name>phosphoenolpyruvate</name>
        <dbReference type="ChEBI" id="CHEBI:58702"/>
    </ligand>
</feature>
<dbReference type="GO" id="GO:0005737">
    <property type="term" value="C:cytoplasm"/>
    <property type="evidence" value="ECO:0007669"/>
    <property type="project" value="UniProtKB-SubCell"/>
</dbReference>
<feature type="binding site" evidence="7">
    <location>
        <position position="201"/>
    </location>
    <ligand>
        <name>3-phosphoshikimate</name>
        <dbReference type="ChEBI" id="CHEBI:145989"/>
    </ligand>
</feature>
<reference evidence="9 10" key="1">
    <citation type="submission" date="2017-09" db="EMBL/GenBank/DDBJ databases">
        <title>Bacterial strain isolated from the female urinary microbiota.</title>
        <authorList>
            <person name="Thomas-White K."/>
            <person name="Kumar N."/>
            <person name="Forster S."/>
            <person name="Putonti C."/>
            <person name="Lawley T."/>
            <person name="Wolfe A.J."/>
        </authorList>
    </citation>
    <scope>NUCLEOTIDE SEQUENCE [LARGE SCALE GENOMIC DNA]</scope>
    <source>
        <strain evidence="9 10">UMB1301</strain>
    </source>
</reference>
<organism evidence="9 10">
    <name type="scientific">Brevibacterium paucivorans</name>
    <dbReference type="NCBI Taxonomy" id="170994"/>
    <lineage>
        <taxon>Bacteria</taxon>
        <taxon>Bacillati</taxon>
        <taxon>Actinomycetota</taxon>
        <taxon>Actinomycetes</taxon>
        <taxon>Micrococcales</taxon>
        <taxon>Brevibacteriaceae</taxon>
        <taxon>Brevibacterium</taxon>
    </lineage>
</organism>
<feature type="binding site" evidence="7">
    <location>
        <position position="28"/>
    </location>
    <ligand>
        <name>3-phosphoshikimate</name>
        <dbReference type="ChEBI" id="CHEBI:145989"/>
    </ligand>
</feature>
<comment type="function">
    <text evidence="7">Catalyzes the transfer of the enolpyruvyl moiety of phosphoenolpyruvate (PEP) to the 5-hydroxyl of shikimate-3-phosphate (S3P) to produce enolpyruvyl shikimate-3-phosphate and inorganic phosphate.</text>
</comment>
<dbReference type="FunFam" id="3.65.10.10:FF:000011">
    <property type="entry name" value="3-phosphoshikimate 1-carboxyvinyltransferase"/>
    <property type="match status" value="1"/>
</dbReference>
<keyword evidence="4 7" id="KW-0808">Transferase</keyword>
<evidence type="ECO:0000256" key="3">
    <source>
        <dbReference type="ARBA" id="ARBA00022605"/>
    </source>
</evidence>
<dbReference type="Gene3D" id="3.65.10.10">
    <property type="entry name" value="Enolpyruvate transferase domain"/>
    <property type="match status" value="2"/>
</dbReference>
<gene>
    <name evidence="7 9" type="primary">aroA</name>
    <name evidence="9" type="ORF">CJ199_01420</name>
</gene>
<dbReference type="InterPro" id="IPR001986">
    <property type="entry name" value="Enolpyruvate_Tfrase_dom"/>
</dbReference>
<proteinExistence type="inferred from homology"/>
<evidence type="ECO:0000256" key="2">
    <source>
        <dbReference type="ARBA" id="ARBA00009948"/>
    </source>
</evidence>
<dbReference type="CDD" id="cd01556">
    <property type="entry name" value="EPSP_synthase"/>
    <property type="match status" value="1"/>
</dbReference>
<dbReference type="PROSITE" id="PS00104">
    <property type="entry name" value="EPSP_SYNTHASE_1"/>
    <property type="match status" value="1"/>
</dbReference>
<comment type="similarity">
    <text evidence="2 7">Belongs to the EPSP synthase family.</text>
</comment>
<name>A0A2N6VPQ8_9MICO</name>
<dbReference type="PROSITE" id="PS00885">
    <property type="entry name" value="EPSP_SYNTHASE_2"/>
    <property type="match status" value="1"/>
</dbReference>
<feature type="binding site" evidence="7">
    <location>
        <position position="172"/>
    </location>
    <ligand>
        <name>3-phosphoshikimate</name>
        <dbReference type="ChEBI" id="CHEBI:145989"/>
    </ligand>
</feature>
<dbReference type="UniPathway" id="UPA00053">
    <property type="reaction ID" value="UER00089"/>
</dbReference>
<evidence type="ECO:0000256" key="6">
    <source>
        <dbReference type="ARBA" id="ARBA00044633"/>
    </source>
</evidence>
<dbReference type="HAMAP" id="MF_00210">
    <property type="entry name" value="EPSP_synth"/>
    <property type="match status" value="1"/>
</dbReference>
<sequence>MAVVNRTHWPVPRATAPVRATCDIPGSKSLTNRYFVLAALADAPSIVRSPLVSRDTELMMRALDALGATFTPHGNDMSVDPIMCSDTNGAEVAIDCGLAGTVMRFVPPVALATGARAHFDGDPQARVRPMQTILDALSDLGAKVESENGYLPFSIAAGEHVGHTVTIDASQSSQFVSGLLLSAARFPLGLTVKHLGETVPSKPHIDMTIATLKQYGVEVTQPDPTTWAVKPGPVHAIDVTVEPDLSNASTFLGVPLIAGGSVTVPHWPTHTDQAGHAFVDIARAFGGTAELTPAGLTVTGTGTVKPVDLDLSQVGELTPVVAAIAAHAHGTSHLRGIGHLRGHETDRLTALATELAKAGAQVEEGPDHLTITAPVSTGCTWNSYADHRMVMAGALVGLTQDVTIEDPDTVAKTLPQFTDMFERVVNA</sequence>
<dbReference type="PANTHER" id="PTHR21090">
    <property type="entry name" value="AROM/DEHYDROQUINATE SYNTHASE"/>
    <property type="match status" value="1"/>
</dbReference>
<protein>
    <recommendedName>
        <fullName evidence="7">3-phosphoshikimate 1-carboxyvinyltransferase</fullName>
        <ecNumber evidence="7">2.5.1.19</ecNumber>
    </recommendedName>
    <alternativeName>
        <fullName evidence="7">5-enolpyruvylshikimate-3-phosphate synthase</fullName>
        <shortName evidence="7">EPSP synthase</shortName>
        <shortName evidence="7">EPSPS</shortName>
    </alternativeName>
</protein>
<feature type="binding site" evidence="7">
    <location>
        <position position="388"/>
    </location>
    <ligand>
        <name>phosphoenolpyruvate</name>
        <dbReference type="ChEBI" id="CHEBI:58702"/>
    </ligand>
</feature>
<evidence type="ECO:0000313" key="10">
    <source>
        <dbReference type="Proteomes" id="UP000235598"/>
    </source>
</evidence>
<dbReference type="InterPro" id="IPR036968">
    <property type="entry name" value="Enolpyruvate_Tfrase_sf"/>
</dbReference>
<comment type="caution">
    <text evidence="9">The sequence shown here is derived from an EMBL/GenBank/DDBJ whole genome shotgun (WGS) entry which is preliminary data.</text>
</comment>
<dbReference type="InterPro" id="IPR013792">
    <property type="entry name" value="RNA3'P_cycl/enolpyr_Trfase_a/b"/>
</dbReference>
<dbReference type="EC" id="2.5.1.19" evidence="7"/>
<evidence type="ECO:0000256" key="1">
    <source>
        <dbReference type="ARBA" id="ARBA00004811"/>
    </source>
</evidence>
<comment type="pathway">
    <text evidence="1 7">Metabolic intermediate biosynthesis; chorismate biosynthesis; chorismate from D-erythrose 4-phosphate and phosphoenolpyruvate: step 6/7.</text>
</comment>
<feature type="binding site" evidence="7">
    <location>
        <position position="100"/>
    </location>
    <ligand>
        <name>phosphoenolpyruvate</name>
        <dbReference type="ChEBI" id="CHEBI:58702"/>
    </ligand>
</feature>
<comment type="subunit">
    <text evidence="7">Monomer.</text>
</comment>
<feature type="binding site" evidence="7">
    <location>
        <position position="33"/>
    </location>
    <ligand>
        <name>3-phosphoshikimate</name>
        <dbReference type="ChEBI" id="CHEBI:145989"/>
    </ligand>
</feature>
<dbReference type="NCBIfam" id="TIGR01356">
    <property type="entry name" value="aroA"/>
    <property type="match status" value="1"/>
</dbReference>
<dbReference type="InterPro" id="IPR023193">
    <property type="entry name" value="EPSP_synthase_CS"/>
</dbReference>
<evidence type="ECO:0000313" key="9">
    <source>
        <dbReference type="EMBL" id="PMD06087.1"/>
    </source>
</evidence>
<evidence type="ECO:0000256" key="5">
    <source>
        <dbReference type="ARBA" id="ARBA00023141"/>
    </source>
</evidence>
<feature type="active site" description="Proton acceptor" evidence="7">
    <location>
        <position position="316"/>
    </location>
</feature>
<keyword evidence="7" id="KW-0963">Cytoplasm</keyword>
<comment type="caution">
    <text evidence="7">Lacks conserved residue(s) required for the propagation of feature annotation.</text>
</comment>
<dbReference type="Pfam" id="PF00275">
    <property type="entry name" value="EPSP_synthase"/>
    <property type="match status" value="1"/>
</dbReference>
<feature type="domain" description="Enolpyruvate transferase" evidence="8">
    <location>
        <begin position="14"/>
        <end position="419"/>
    </location>
</feature>
<feature type="binding site" evidence="7">
    <location>
        <position position="347"/>
    </location>
    <ligand>
        <name>phosphoenolpyruvate</name>
        <dbReference type="ChEBI" id="CHEBI:58702"/>
    </ligand>
</feature>
<comment type="subcellular location">
    <subcellularLocation>
        <location evidence="7">Cytoplasm</location>
    </subcellularLocation>
</comment>
<dbReference type="PANTHER" id="PTHR21090:SF5">
    <property type="entry name" value="PENTAFUNCTIONAL AROM POLYPEPTIDE"/>
    <property type="match status" value="1"/>
</dbReference>
<feature type="binding site" evidence="7">
    <location>
        <position position="412"/>
    </location>
    <ligand>
        <name>phosphoenolpyruvate</name>
        <dbReference type="ChEBI" id="CHEBI:58702"/>
    </ligand>
</feature>
<dbReference type="OrthoDB" id="9809920at2"/>
<feature type="binding site" evidence="7">
    <location>
        <position position="174"/>
    </location>
    <ligand>
        <name>3-phosphoshikimate</name>
        <dbReference type="ChEBI" id="CHEBI:145989"/>
    </ligand>
</feature>
<evidence type="ECO:0000256" key="4">
    <source>
        <dbReference type="ARBA" id="ARBA00022679"/>
    </source>
</evidence>
<evidence type="ECO:0000259" key="8">
    <source>
        <dbReference type="Pfam" id="PF00275"/>
    </source>
</evidence>
<keyword evidence="5 7" id="KW-0057">Aromatic amino acid biosynthesis</keyword>
<dbReference type="EMBL" id="PNHK01000001">
    <property type="protein sequence ID" value="PMD06087.1"/>
    <property type="molecule type" value="Genomic_DNA"/>
</dbReference>
<evidence type="ECO:0000256" key="7">
    <source>
        <dbReference type="HAMAP-Rule" id="MF_00210"/>
    </source>
</evidence>
<keyword evidence="3 7" id="KW-0028">Amino-acid biosynthesis</keyword>
<accession>A0A2N6VPQ8</accession>
<dbReference type="SUPFAM" id="SSF55205">
    <property type="entry name" value="EPT/RTPC-like"/>
    <property type="match status" value="1"/>
</dbReference>
<feature type="binding site" evidence="7">
    <location>
        <position position="316"/>
    </location>
    <ligand>
        <name>3-phosphoshikimate</name>
        <dbReference type="ChEBI" id="CHEBI:145989"/>
    </ligand>
</feature>
<dbReference type="PIRSF" id="PIRSF000505">
    <property type="entry name" value="EPSPS"/>
    <property type="match status" value="1"/>
</dbReference>
<dbReference type="InterPro" id="IPR006264">
    <property type="entry name" value="EPSP_synthase"/>
</dbReference>
<feature type="binding site" evidence="7">
    <location>
        <position position="128"/>
    </location>
    <ligand>
        <name>phosphoenolpyruvate</name>
        <dbReference type="ChEBI" id="CHEBI:58702"/>
    </ligand>
</feature>
<dbReference type="AlphaFoldDB" id="A0A2N6VPQ8"/>
<comment type="catalytic activity">
    <reaction evidence="6">
        <text>3-phosphoshikimate + phosphoenolpyruvate = 5-O-(1-carboxyvinyl)-3-phosphoshikimate + phosphate</text>
        <dbReference type="Rhea" id="RHEA:21256"/>
        <dbReference type="ChEBI" id="CHEBI:43474"/>
        <dbReference type="ChEBI" id="CHEBI:57701"/>
        <dbReference type="ChEBI" id="CHEBI:58702"/>
        <dbReference type="ChEBI" id="CHEBI:145989"/>
        <dbReference type="EC" id="2.5.1.19"/>
    </reaction>
    <physiologicalReaction direction="left-to-right" evidence="6">
        <dbReference type="Rhea" id="RHEA:21257"/>
    </physiologicalReaction>
</comment>
<dbReference type="GO" id="GO:0009073">
    <property type="term" value="P:aromatic amino acid family biosynthetic process"/>
    <property type="evidence" value="ECO:0007669"/>
    <property type="project" value="UniProtKB-KW"/>
</dbReference>
<feature type="binding site" evidence="7">
    <location>
        <position position="174"/>
    </location>
    <ligand>
        <name>phosphoenolpyruvate</name>
        <dbReference type="ChEBI" id="CHEBI:58702"/>
    </ligand>
</feature>